<evidence type="ECO:0000313" key="3">
    <source>
        <dbReference type="Proteomes" id="UP000069443"/>
    </source>
</evidence>
<dbReference type="RefSeq" id="WP_062657538.1">
    <property type="nucleotide sequence ID" value="NZ_BCSY01000053.1"/>
</dbReference>
<dbReference type="GO" id="GO:0006508">
    <property type="term" value="P:proteolysis"/>
    <property type="evidence" value="ECO:0007669"/>
    <property type="project" value="UniProtKB-KW"/>
</dbReference>
<organism evidence="2 3">
    <name type="scientific">Mycolicibacterium canariasense</name>
    <name type="common">Mycobacterium canariasense</name>
    <dbReference type="NCBI Taxonomy" id="228230"/>
    <lineage>
        <taxon>Bacteria</taxon>
        <taxon>Bacillati</taxon>
        <taxon>Actinomycetota</taxon>
        <taxon>Actinomycetes</taxon>
        <taxon>Mycobacteriales</taxon>
        <taxon>Mycobacteriaceae</taxon>
        <taxon>Mycolicibacterium</taxon>
    </lineage>
</organism>
<dbReference type="OrthoDB" id="3281271at2"/>
<sequence length="317" mass="34411">MAINRKVKVVGIGAVLVIGVLISGTVLSSCATQIGPGQTAVKVDDYALIPTDPKVEGCINPETSEFNPPGGFKAYRYPSRQISWDATGSPDSEAEPTIVVSNATAPAELRVPVVITFDLTTDCGMLMDFHRDFGTKYQGWLDDEGLVTEGWKNLLRYVVGQPAEQVLISVAQKYTWREIWNDEKVRIEFQNALRDALPSASRARTDGREFFTNFQVTVMKPDPVDDGLKEAIIAEQKAIADARAAEAKGVADANAAKAKAEADKAAAQAQTELARQRALQKQAEIAGYPDVDAYLRAIAIENGQNPFQPTYVVPQAP</sequence>
<keyword evidence="2" id="KW-0645">Protease</keyword>
<keyword evidence="2" id="KW-0378">Hydrolase</keyword>
<proteinExistence type="predicted"/>
<keyword evidence="3" id="KW-1185">Reference proteome</keyword>
<evidence type="ECO:0000256" key="1">
    <source>
        <dbReference type="SAM" id="Coils"/>
    </source>
</evidence>
<accession>A0A117IAL1</accession>
<comment type="caution">
    <text evidence="2">The sequence shown here is derived from an EMBL/GenBank/DDBJ whole genome shotgun (WGS) entry which is preliminary data.</text>
</comment>
<dbReference type="Proteomes" id="UP000069443">
    <property type="component" value="Unassembled WGS sequence"/>
</dbReference>
<reference evidence="3" key="1">
    <citation type="journal article" date="2016" name="Genome Announc.">
        <title>Draft Genome Sequences of Five Rapidly Growing Mycobacterium Species, M. thermoresistibile, M. fortuitum subsp. acetamidolyticum, M. canariasense, M. brisbanense, and M. novocastrense.</title>
        <authorList>
            <person name="Katahira K."/>
            <person name="Ogura Y."/>
            <person name="Gotoh Y."/>
            <person name="Hayashi T."/>
        </authorList>
    </citation>
    <scope>NUCLEOTIDE SEQUENCE [LARGE SCALE GENOMIC DNA]</scope>
    <source>
        <strain evidence="3">JCM15298</strain>
    </source>
</reference>
<dbReference type="GO" id="GO:0008233">
    <property type="term" value="F:peptidase activity"/>
    <property type="evidence" value="ECO:0007669"/>
    <property type="project" value="UniProtKB-KW"/>
</dbReference>
<dbReference type="STRING" id="228230.RMCC_3508"/>
<keyword evidence="1" id="KW-0175">Coiled coil</keyword>
<dbReference type="PROSITE" id="PS51257">
    <property type="entry name" value="PROKAR_LIPOPROTEIN"/>
    <property type="match status" value="1"/>
</dbReference>
<evidence type="ECO:0000313" key="2">
    <source>
        <dbReference type="EMBL" id="GAS96542.1"/>
    </source>
</evidence>
<feature type="coiled-coil region" evidence="1">
    <location>
        <begin position="250"/>
        <end position="279"/>
    </location>
</feature>
<dbReference type="EMBL" id="BCSY01000053">
    <property type="protein sequence ID" value="GAS96542.1"/>
    <property type="molecule type" value="Genomic_DNA"/>
</dbReference>
<gene>
    <name evidence="2" type="ORF">RMCC_3508</name>
</gene>
<name>A0A117IAL1_MYCCR</name>
<protein>
    <submittedName>
        <fullName evidence="2">Membrane protease subunit, stomatin/prohibitin</fullName>
    </submittedName>
</protein>
<reference evidence="3" key="2">
    <citation type="submission" date="2016-02" db="EMBL/GenBank/DDBJ databases">
        <title>Draft genome sequence of five rapidly growing Mycobacterium species.</title>
        <authorList>
            <person name="Katahira K."/>
            <person name="Gotou Y."/>
            <person name="Iida K."/>
            <person name="Ogura Y."/>
            <person name="Hayashi T."/>
        </authorList>
    </citation>
    <scope>NUCLEOTIDE SEQUENCE [LARGE SCALE GENOMIC DNA]</scope>
    <source>
        <strain evidence="3">JCM15298</strain>
    </source>
</reference>
<dbReference type="AlphaFoldDB" id="A0A117IAL1"/>